<sequence length="83" mass="9724">MLTLDYISNAVHGELFFEKIFSTDIDWDKQLDRRDTGEFDENWISNHEIVQNAEAPWIRGLIHDYMEGTFPTSSRVDENGTDE</sequence>
<gene>
    <name evidence="1" type="ORF">PDENDC454_00085</name>
</gene>
<accession>H3S9J5</accession>
<reference evidence="1 2" key="1">
    <citation type="journal article" date="2012" name="J. Bacteriol.">
        <title>Genome Sequence of the Pattern-Forming Social Bacterium Paenibacillus dendritiformis C454 Chiral Morphotype.</title>
        <authorList>
            <person name="Sirota-Madi A."/>
            <person name="Olender T."/>
            <person name="Helman Y."/>
            <person name="Brainis I."/>
            <person name="Finkelshtein A."/>
            <person name="Roth D."/>
            <person name="Hagai E."/>
            <person name="Leshkowitz D."/>
            <person name="Brodsky L."/>
            <person name="Galatenko V."/>
            <person name="Nikolaev V."/>
            <person name="Gutnick D.L."/>
            <person name="Lancet D."/>
            <person name="Ben-Jacob E."/>
        </authorList>
    </citation>
    <scope>NUCLEOTIDE SEQUENCE [LARGE SCALE GENOMIC DNA]</scope>
    <source>
        <strain evidence="1 2">C454</strain>
    </source>
</reference>
<dbReference type="Proteomes" id="UP000003900">
    <property type="component" value="Unassembled WGS sequence"/>
</dbReference>
<dbReference type="AlphaFoldDB" id="H3S9J5"/>
<dbReference type="STRING" id="1131935.PDENDC454_00085"/>
<comment type="caution">
    <text evidence="1">The sequence shown here is derived from an EMBL/GenBank/DDBJ whole genome shotgun (WGS) entry which is preliminary data.</text>
</comment>
<protein>
    <submittedName>
        <fullName evidence="1">Uncharacterized protein</fullName>
    </submittedName>
</protein>
<proteinExistence type="predicted"/>
<dbReference type="PATRIC" id="fig|1131935.3.peg.16"/>
<evidence type="ECO:0000313" key="1">
    <source>
        <dbReference type="EMBL" id="EHQ64265.1"/>
    </source>
</evidence>
<dbReference type="EMBL" id="AHKH01000001">
    <property type="protein sequence ID" value="EHQ64265.1"/>
    <property type="molecule type" value="Genomic_DNA"/>
</dbReference>
<name>H3S9J5_9BACL</name>
<evidence type="ECO:0000313" key="2">
    <source>
        <dbReference type="Proteomes" id="UP000003900"/>
    </source>
</evidence>
<keyword evidence="2" id="KW-1185">Reference proteome</keyword>
<organism evidence="1 2">
    <name type="scientific">Paenibacillus dendritiformis C454</name>
    <dbReference type="NCBI Taxonomy" id="1131935"/>
    <lineage>
        <taxon>Bacteria</taxon>
        <taxon>Bacillati</taxon>
        <taxon>Bacillota</taxon>
        <taxon>Bacilli</taxon>
        <taxon>Bacillales</taxon>
        <taxon>Paenibacillaceae</taxon>
        <taxon>Paenibacillus</taxon>
    </lineage>
</organism>